<reference evidence="2" key="1">
    <citation type="submission" date="2014-09" db="EMBL/GenBank/DDBJ databases">
        <authorList>
            <person name="Mudge J."/>
            <person name="Ramaraj T."/>
            <person name="Lindquist I.E."/>
            <person name="Bharti A.K."/>
            <person name="Sundararajan A."/>
            <person name="Cameron C.T."/>
            <person name="Woodward J.E."/>
            <person name="May G.D."/>
            <person name="Brubaker C."/>
            <person name="Broadhvest J."/>
            <person name="Wilkins T.A."/>
        </authorList>
    </citation>
    <scope>NUCLEOTIDE SEQUENCE</scope>
    <source>
        <strain evidence="2">cv. AKA8401</strain>
    </source>
</reference>
<dbReference type="Proteomes" id="UP000032142">
    <property type="component" value="Unassembled WGS sequence"/>
</dbReference>
<accession>A0A0B0PPE6</accession>
<gene>
    <name evidence="1" type="ORF">F383_35339</name>
</gene>
<evidence type="ECO:0000313" key="1">
    <source>
        <dbReference type="EMBL" id="KHG28333.1"/>
    </source>
</evidence>
<dbReference type="AlphaFoldDB" id="A0A0B0PPE6"/>
<dbReference type="EMBL" id="KN444559">
    <property type="protein sequence ID" value="KHG28333.1"/>
    <property type="molecule type" value="Genomic_DNA"/>
</dbReference>
<proteinExistence type="predicted"/>
<protein>
    <submittedName>
        <fullName evidence="1">Uncharacterized protein</fullName>
    </submittedName>
</protein>
<sequence length="73" mass="8045">MVMVHGCMSPGVEIKMKSVYFTRPSTRACDLAMLHKLVYPTGLPRPSTRPGTRACVATSKDTRARHTGVWLAL</sequence>
<evidence type="ECO:0000313" key="2">
    <source>
        <dbReference type="Proteomes" id="UP000032142"/>
    </source>
</evidence>
<keyword evidence="2" id="KW-1185">Reference proteome</keyword>
<organism evidence="1 2">
    <name type="scientific">Gossypium arboreum</name>
    <name type="common">Tree cotton</name>
    <name type="synonym">Gossypium nanking</name>
    <dbReference type="NCBI Taxonomy" id="29729"/>
    <lineage>
        <taxon>Eukaryota</taxon>
        <taxon>Viridiplantae</taxon>
        <taxon>Streptophyta</taxon>
        <taxon>Embryophyta</taxon>
        <taxon>Tracheophyta</taxon>
        <taxon>Spermatophyta</taxon>
        <taxon>Magnoliopsida</taxon>
        <taxon>eudicotyledons</taxon>
        <taxon>Gunneridae</taxon>
        <taxon>Pentapetalae</taxon>
        <taxon>rosids</taxon>
        <taxon>malvids</taxon>
        <taxon>Malvales</taxon>
        <taxon>Malvaceae</taxon>
        <taxon>Malvoideae</taxon>
        <taxon>Gossypium</taxon>
    </lineage>
</organism>
<name>A0A0B0PPE6_GOSAR</name>